<dbReference type="CDD" id="cd11586">
    <property type="entry name" value="VbhA_like"/>
    <property type="match status" value="1"/>
</dbReference>
<dbReference type="InterPro" id="IPR033788">
    <property type="entry name" value="VbhA-like"/>
</dbReference>
<protein>
    <submittedName>
        <fullName evidence="1">Antitoxin VbhA family protein</fullName>
    </submittedName>
</protein>
<organism evidence="1 2">
    <name type="scientific">Arcicella rigui</name>
    <dbReference type="NCBI Taxonomy" id="797020"/>
    <lineage>
        <taxon>Bacteria</taxon>
        <taxon>Pseudomonadati</taxon>
        <taxon>Bacteroidota</taxon>
        <taxon>Cytophagia</taxon>
        <taxon>Cytophagales</taxon>
        <taxon>Flectobacillaceae</taxon>
        <taxon>Arcicella</taxon>
    </lineage>
</organism>
<dbReference type="RefSeq" id="WP_323297735.1">
    <property type="nucleotide sequence ID" value="NZ_JAYFUM010000019.1"/>
</dbReference>
<sequence>MFNTIEIDRINLTIMGVKFSDLRTLDSTANAIGSNMFEGFQPTPKGIEIIRD</sequence>
<evidence type="ECO:0000313" key="2">
    <source>
        <dbReference type="Proteomes" id="UP001302949"/>
    </source>
</evidence>
<keyword evidence="2" id="KW-1185">Reference proteome</keyword>
<name>A0ABU5QCK6_9BACT</name>
<dbReference type="Proteomes" id="UP001302949">
    <property type="component" value="Unassembled WGS sequence"/>
</dbReference>
<dbReference type="EMBL" id="JAYFUM010000019">
    <property type="protein sequence ID" value="MEA5140581.1"/>
    <property type="molecule type" value="Genomic_DNA"/>
</dbReference>
<reference evidence="1 2" key="1">
    <citation type="submission" date="2023-12" db="EMBL/GenBank/DDBJ databases">
        <title>Novel species of the genus Arcicella isolated from rivers.</title>
        <authorList>
            <person name="Lu H."/>
        </authorList>
    </citation>
    <scope>NUCLEOTIDE SEQUENCE [LARGE SCALE GENOMIC DNA]</scope>
    <source>
        <strain evidence="1 2">KCTC 23307</strain>
    </source>
</reference>
<comment type="caution">
    <text evidence="1">The sequence shown here is derived from an EMBL/GenBank/DDBJ whole genome shotgun (WGS) entry which is preliminary data.</text>
</comment>
<gene>
    <name evidence="1" type="ORF">VB248_15625</name>
</gene>
<proteinExistence type="predicted"/>
<evidence type="ECO:0000313" key="1">
    <source>
        <dbReference type="EMBL" id="MEA5140581.1"/>
    </source>
</evidence>
<accession>A0ABU5QCK6</accession>